<reference evidence="2 3" key="1">
    <citation type="journal article" date="2016" name="Mol. Biol. Evol.">
        <title>Genome-Wide Survey of Gut Fungi (Harpellales) Reveals the First Horizontally Transferred Ubiquitin Gene from a Mosquito Host.</title>
        <authorList>
            <person name="Wang Y."/>
            <person name="White M.M."/>
            <person name="Kvist S."/>
            <person name="Moncalvo J.M."/>
        </authorList>
    </citation>
    <scope>NUCLEOTIDE SEQUENCE [LARGE SCALE GENOMIC DNA]</scope>
    <source>
        <strain evidence="2 3">ALG-7-W6</strain>
    </source>
</reference>
<protein>
    <submittedName>
        <fullName evidence="2">Uncharacterized protein</fullName>
    </submittedName>
</protein>
<dbReference type="Proteomes" id="UP000187455">
    <property type="component" value="Unassembled WGS sequence"/>
</dbReference>
<dbReference type="AlphaFoldDB" id="A0A1R0GYL5"/>
<organism evidence="2 3">
    <name type="scientific">Smittium mucronatum</name>
    <dbReference type="NCBI Taxonomy" id="133383"/>
    <lineage>
        <taxon>Eukaryota</taxon>
        <taxon>Fungi</taxon>
        <taxon>Fungi incertae sedis</taxon>
        <taxon>Zoopagomycota</taxon>
        <taxon>Kickxellomycotina</taxon>
        <taxon>Harpellomycetes</taxon>
        <taxon>Harpellales</taxon>
        <taxon>Legeriomycetaceae</taxon>
        <taxon>Smittium</taxon>
    </lineage>
</organism>
<gene>
    <name evidence="2" type="ORF">AYI68_g3900</name>
</gene>
<comment type="caution">
    <text evidence="2">The sequence shown here is derived from an EMBL/GenBank/DDBJ whole genome shotgun (WGS) entry which is preliminary data.</text>
</comment>
<dbReference type="EMBL" id="LSSL01002017">
    <property type="protein sequence ID" value="OLY81991.1"/>
    <property type="molecule type" value="Genomic_DNA"/>
</dbReference>
<name>A0A1R0GYL5_9FUNG</name>
<proteinExistence type="predicted"/>
<feature type="region of interest" description="Disordered" evidence="1">
    <location>
        <begin position="84"/>
        <end position="103"/>
    </location>
</feature>
<keyword evidence="3" id="KW-1185">Reference proteome</keyword>
<evidence type="ECO:0000313" key="2">
    <source>
        <dbReference type="EMBL" id="OLY81991.1"/>
    </source>
</evidence>
<feature type="compositionally biased region" description="Basic and acidic residues" evidence="1">
    <location>
        <begin position="91"/>
        <end position="103"/>
    </location>
</feature>
<evidence type="ECO:0000313" key="3">
    <source>
        <dbReference type="Proteomes" id="UP000187455"/>
    </source>
</evidence>
<sequence length="103" mass="11994">MDFDSYSEDTNRPEPIFLNKMESIQQHLRITTLESSVTEDKEYTMRSNYYDLSDSNEKIINAFHISDISLNVLASFPTSNQCNYGSKKRKEPALERKAHEINL</sequence>
<accession>A0A1R0GYL5</accession>
<evidence type="ECO:0000256" key="1">
    <source>
        <dbReference type="SAM" id="MobiDB-lite"/>
    </source>
</evidence>